<sequence length="332" mass="37646">MEVDEAVPKDSEMKSEEEVELVTEEELAMEIAIREEFIQNLANKAMISQDHIQELYKKYVKRPRKYKDYEVSKSAATHLALAAKHFVAHVLQMGLQHHLSKKPNEFTVDYDDMADAVASDPRMKKLQGMLPRRITAAEALKLRAMKLKHTQKAANRDMAEILAFEQPQLAPALAKSKAFADIESLKEKMRQRTQASVDEPESLEIKPAVNSRKPEPMDTETNRPSVQKQMSIETNESENKEETLSDKQKTAKGLVEMLCDPSRTNVQLSFENGRKATLELARNQEVPSQGDIVRPPFKEYSLNSPKAPELAKKSMNLAESQERAITQAETQK</sequence>
<dbReference type="EMBL" id="OU015568">
    <property type="protein sequence ID" value="CAG5082755.1"/>
    <property type="molecule type" value="Genomic_DNA"/>
</dbReference>
<gene>
    <name evidence="2" type="ORF">OKIOD_LOCUS1757</name>
</gene>
<feature type="compositionally biased region" description="Basic and acidic residues" evidence="1">
    <location>
        <begin position="237"/>
        <end position="249"/>
    </location>
</feature>
<feature type="compositionally biased region" description="Polar residues" evidence="1">
    <location>
        <begin position="222"/>
        <end position="234"/>
    </location>
</feature>
<proteinExistence type="predicted"/>
<dbReference type="SUPFAM" id="SSF47113">
    <property type="entry name" value="Histone-fold"/>
    <property type="match status" value="1"/>
</dbReference>
<reference evidence="2 3" key="1">
    <citation type="submission" date="2021-04" db="EMBL/GenBank/DDBJ databases">
        <authorList>
            <person name="Bliznina A."/>
        </authorList>
    </citation>
    <scope>NUCLEOTIDE SEQUENCE [LARGE SCALE GENOMIC DNA]</scope>
</reference>
<dbReference type="InterPro" id="IPR009072">
    <property type="entry name" value="Histone-fold"/>
</dbReference>
<accession>A0ABN7RX84</accession>
<organism evidence="2 3">
    <name type="scientific">Oikopleura dioica</name>
    <name type="common">Tunicate</name>
    <dbReference type="NCBI Taxonomy" id="34765"/>
    <lineage>
        <taxon>Eukaryota</taxon>
        <taxon>Metazoa</taxon>
        <taxon>Chordata</taxon>
        <taxon>Tunicata</taxon>
        <taxon>Appendicularia</taxon>
        <taxon>Copelata</taxon>
        <taxon>Oikopleuridae</taxon>
        <taxon>Oikopleura</taxon>
    </lineage>
</organism>
<name>A0ABN7RX84_OIKDI</name>
<feature type="region of interest" description="Disordered" evidence="1">
    <location>
        <begin position="190"/>
        <end position="249"/>
    </location>
</feature>
<protein>
    <submittedName>
        <fullName evidence="2">Oidioi.mRNA.OKI2018_I69.PAR.g10199.t1.cds</fullName>
    </submittedName>
</protein>
<keyword evidence="3" id="KW-1185">Reference proteome</keyword>
<evidence type="ECO:0000256" key="1">
    <source>
        <dbReference type="SAM" id="MobiDB-lite"/>
    </source>
</evidence>
<evidence type="ECO:0000313" key="3">
    <source>
        <dbReference type="Proteomes" id="UP001158576"/>
    </source>
</evidence>
<evidence type="ECO:0000313" key="2">
    <source>
        <dbReference type="EMBL" id="CAG5082755.1"/>
    </source>
</evidence>
<dbReference type="Proteomes" id="UP001158576">
    <property type="component" value="Chromosome PAR"/>
</dbReference>